<feature type="domain" description="NADP-dependent oxidoreductase" evidence="2">
    <location>
        <begin position="15"/>
        <end position="321"/>
    </location>
</feature>
<dbReference type="InterPro" id="IPR050523">
    <property type="entry name" value="AKR_Detox_Biosynth"/>
</dbReference>
<dbReference type="RefSeq" id="WP_176269549.1">
    <property type="nucleotide sequence ID" value="NZ_JABVBA010000003.1"/>
</dbReference>
<dbReference type="EMBL" id="JABVBA010000003">
    <property type="protein sequence ID" value="NVF11118.1"/>
    <property type="molecule type" value="Genomic_DNA"/>
</dbReference>
<evidence type="ECO:0000313" key="4">
    <source>
        <dbReference type="Proteomes" id="UP000540919"/>
    </source>
</evidence>
<comment type="caution">
    <text evidence="3">The sequence shown here is derived from an EMBL/GenBank/DDBJ whole genome shotgun (WGS) entry which is preliminary data.</text>
</comment>
<reference evidence="3 4" key="1">
    <citation type="submission" date="2020-06" db="EMBL/GenBank/DDBJ databases">
        <title>Anaerococcus sp. nov., isolated form swine feces.</title>
        <authorList>
            <person name="Yu S."/>
        </authorList>
    </citation>
    <scope>NUCLEOTIDE SEQUENCE [LARGE SCALE GENOMIC DNA]</scope>
    <source>
        <strain evidence="3 4">AGMB00486</strain>
    </source>
</reference>
<dbReference type="PANTHER" id="PTHR43364:SF4">
    <property type="entry name" value="NAD(P)-LINKED OXIDOREDUCTASE SUPERFAMILY PROTEIN"/>
    <property type="match status" value="1"/>
</dbReference>
<accession>A0ABX2N8V5</accession>
<dbReference type="PANTHER" id="PTHR43364">
    <property type="entry name" value="NADH-SPECIFIC METHYLGLYOXAL REDUCTASE-RELATED"/>
    <property type="match status" value="1"/>
</dbReference>
<dbReference type="Pfam" id="PF00248">
    <property type="entry name" value="Aldo_ket_red"/>
    <property type="match status" value="1"/>
</dbReference>
<evidence type="ECO:0000313" key="3">
    <source>
        <dbReference type="EMBL" id="NVF11118.1"/>
    </source>
</evidence>
<dbReference type="InterPro" id="IPR036812">
    <property type="entry name" value="NAD(P)_OxRdtase_dom_sf"/>
</dbReference>
<proteinExistence type="predicted"/>
<dbReference type="InterPro" id="IPR023210">
    <property type="entry name" value="NADP_OxRdtase_dom"/>
</dbReference>
<keyword evidence="4" id="KW-1185">Reference proteome</keyword>
<dbReference type="PRINTS" id="PR00069">
    <property type="entry name" value="ALDKETRDTASE"/>
</dbReference>
<keyword evidence="1" id="KW-0560">Oxidoreductase</keyword>
<dbReference type="Gene3D" id="3.20.20.100">
    <property type="entry name" value="NADP-dependent oxidoreductase domain"/>
    <property type="match status" value="1"/>
</dbReference>
<gene>
    <name evidence="3" type="ORF">HV819_03815</name>
</gene>
<dbReference type="InterPro" id="IPR020471">
    <property type="entry name" value="AKR"/>
</dbReference>
<organism evidence="3 4">
    <name type="scientific">Anaerococcus faecalis</name>
    <dbReference type="NCBI Taxonomy" id="2742993"/>
    <lineage>
        <taxon>Bacteria</taxon>
        <taxon>Bacillati</taxon>
        <taxon>Bacillota</taxon>
        <taxon>Tissierellia</taxon>
        <taxon>Tissierellales</taxon>
        <taxon>Peptoniphilaceae</taxon>
        <taxon>Anaerococcus</taxon>
    </lineage>
</organism>
<protein>
    <submittedName>
        <fullName evidence="3">Aldo/keto reductase</fullName>
    </submittedName>
</protein>
<evidence type="ECO:0000259" key="2">
    <source>
        <dbReference type="Pfam" id="PF00248"/>
    </source>
</evidence>
<name>A0ABX2N8V5_9FIRM</name>
<dbReference type="SUPFAM" id="SSF51430">
    <property type="entry name" value="NAD(P)-linked oxidoreductase"/>
    <property type="match status" value="1"/>
</dbReference>
<dbReference type="Proteomes" id="UP000540919">
    <property type="component" value="Unassembled WGS sequence"/>
</dbReference>
<sequence length="327" mass="37206">MQYINLGKTDRKISKLGLGTWAMGAGTAWDSEVDIDKSVNTIIEAVNHGINVIDTAPGYNFGQSEEIVGKAINEISREDICLITKCGIVWDREGALFNKVGGRQLYKLLTPDSIRKEVEDSLKRLNTDYIDVYMTHWQAVEPFYTPISEVVKTLEQLKSEGLIKYIGAANVDYNQIKEYIESGQLDIVQLKYNILERSVEKDIMPLCIKNNITFQAYSPLEQGLLTGEFDENYMPKGARANKFWWQKENLKKVVWMLNNWKPLTKKYNCSIANLALAWIINQNDNINLLSGASEVSEIKENVISAELEIEKEDIEYMTKLADEICAN</sequence>
<evidence type="ECO:0000256" key="1">
    <source>
        <dbReference type="ARBA" id="ARBA00023002"/>
    </source>
</evidence>